<evidence type="ECO:0000256" key="2">
    <source>
        <dbReference type="ARBA" id="ARBA00023125"/>
    </source>
</evidence>
<dbReference type="InterPro" id="IPR009057">
    <property type="entry name" value="Homeodomain-like_sf"/>
</dbReference>
<comment type="caution">
    <text evidence="6">The sequence shown here is derived from an EMBL/GenBank/DDBJ whole genome shotgun (WGS) entry which is preliminary data.</text>
</comment>
<dbReference type="InterPro" id="IPR050109">
    <property type="entry name" value="HTH-type_TetR-like_transc_reg"/>
</dbReference>
<keyword evidence="7" id="KW-1185">Reference proteome</keyword>
<protein>
    <submittedName>
        <fullName evidence="6">AcrR family transcriptional regulator</fullName>
    </submittedName>
</protein>
<dbReference type="Gene3D" id="1.10.357.10">
    <property type="entry name" value="Tetracycline Repressor, domain 2"/>
    <property type="match status" value="1"/>
</dbReference>
<dbReference type="SUPFAM" id="SSF48498">
    <property type="entry name" value="Tetracyclin repressor-like, C-terminal domain"/>
    <property type="match status" value="1"/>
</dbReference>
<organism evidence="6 7">
    <name type="scientific">Nocardioides marmoribigeumensis</name>
    <dbReference type="NCBI Taxonomy" id="433649"/>
    <lineage>
        <taxon>Bacteria</taxon>
        <taxon>Bacillati</taxon>
        <taxon>Actinomycetota</taxon>
        <taxon>Actinomycetes</taxon>
        <taxon>Propionibacteriales</taxon>
        <taxon>Nocardioidaceae</taxon>
        <taxon>Nocardioides</taxon>
    </lineage>
</organism>
<evidence type="ECO:0000259" key="5">
    <source>
        <dbReference type="PROSITE" id="PS50977"/>
    </source>
</evidence>
<accession>A0ABU2C0M2</accession>
<evidence type="ECO:0000256" key="4">
    <source>
        <dbReference type="PROSITE-ProRule" id="PRU00335"/>
    </source>
</evidence>
<proteinExistence type="predicted"/>
<dbReference type="Proteomes" id="UP001183648">
    <property type="component" value="Unassembled WGS sequence"/>
</dbReference>
<dbReference type="InterPro" id="IPR001647">
    <property type="entry name" value="HTH_TetR"/>
</dbReference>
<evidence type="ECO:0000313" key="7">
    <source>
        <dbReference type="Proteomes" id="UP001183648"/>
    </source>
</evidence>
<dbReference type="InterPro" id="IPR036271">
    <property type="entry name" value="Tet_transcr_reg_TetR-rel_C_sf"/>
</dbReference>
<dbReference type="Pfam" id="PF13305">
    <property type="entry name" value="TetR_C_33"/>
    <property type="match status" value="1"/>
</dbReference>
<dbReference type="InterPro" id="IPR025996">
    <property type="entry name" value="MT1864/Rv1816-like_C"/>
</dbReference>
<dbReference type="PANTHER" id="PTHR30055:SF220">
    <property type="entry name" value="TETR-FAMILY REGULATORY PROTEIN"/>
    <property type="match status" value="1"/>
</dbReference>
<dbReference type="EMBL" id="JAVDYG010000001">
    <property type="protein sequence ID" value="MDR7364178.1"/>
    <property type="molecule type" value="Genomic_DNA"/>
</dbReference>
<gene>
    <name evidence="6" type="ORF">J2S63_003731</name>
</gene>
<dbReference type="Pfam" id="PF00440">
    <property type="entry name" value="TetR_N"/>
    <property type="match status" value="1"/>
</dbReference>
<evidence type="ECO:0000256" key="3">
    <source>
        <dbReference type="ARBA" id="ARBA00023163"/>
    </source>
</evidence>
<name>A0ABU2C0M2_9ACTN</name>
<dbReference type="SUPFAM" id="SSF46689">
    <property type="entry name" value="Homeodomain-like"/>
    <property type="match status" value="1"/>
</dbReference>
<sequence length="206" mass="21998">MNSDPGRTRNPRGHGEKLRRDIVAAATALIEETGSEDAITLRGVARKVGISAPSVYGHFESVEAIVAAVVADAFAELDAALEAADGSASPAEHLQAVCRAYLEFARDRPHRYRVMFGRHRTNPRAAMTEPRAAENLLGAQAFGTLVSAVARTAGTEPDATTFTDATALWVAIHGYASLQDAVPAFPWPEPGEMLPILLGRLVQDRA</sequence>
<keyword evidence="2 4" id="KW-0238">DNA-binding</keyword>
<keyword evidence="1" id="KW-0805">Transcription regulation</keyword>
<dbReference type="PANTHER" id="PTHR30055">
    <property type="entry name" value="HTH-TYPE TRANSCRIPTIONAL REGULATOR RUTR"/>
    <property type="match status" value="1"/>
</dbReference>
<dbReference type="PROSITE" id="PS50977">
    <property type="entry name" value="HTH_TETR_2"/>
    <property type="match status" value="1"/>
</dbReference>
<feature type="DNA-binding region" description="H-T-H motif" evidence="4">
    <location>
        <begin position="40"/>
        <end position="59"/>
    </location>
</feature>
<evidence type="ECO:0000313" key="6">
    <source>
        <dbReference type="EMBL" id="MDR7364178.1"/>
    </source>
</evidence>
<reference evidence="6 7" key="1">
    <citation type="submission" date="2023-07" db="EMBL/GenBank/DDBJ databases">
        <title>Sequencing the genomes of 1000 actinobacteria strains.</title>
        <authorList>
            <person name="Klenk H.-P."/>
        </authorList>
    </citation>
    <scope>NUCLEOTIDE SEQUENCE [LARGE SCALE GENOMIC DNA]</scope>
    <source>
        <strain evidence="6 7">DSM 19426</strain>
    </source>
</reference>
<keyword evidence="3" id="KW-0804">Transcription</keyword>
<evidence type="ECO:0000256" key="1">
    <source>
        <dbReference type="ARBA" id="ARBA00023015"/>
    </source>
</evidence>
<dbReference type="RefSeq" id="WP_310305528.1">
    <property type="nucleotide sequence ID" value="NZ_BAAAPS010000005.1"/>
</dbReference>
<feature type="domain" description="HTH tetR-type" evidence="5">
    <location>
        <begin position="16"/>
        <end position="77"/>
    </location>
</feature>